<dbReference type="Proteomes" id="UP000575985">
    <property type="component" value="Unassembled WGS sequence"/>
</dbReference>
<evidence type="ECO:0000256" key="2">
    <source>
        <dbReference type="ARBA" id="ARBA00022692"/>
    </source>
</evidence>
<dbReference type="GO" id="GO:0015648">
    <property type="term" value="F:lipid-linked peptidoglycan transporter activity"/>
    <property type="evidence" value="ECO:0007669"/>
    <property type="project" value="TreeGrafter"/>
</dbReference>
<keyword evidence="3" id="KW-0133">Cell shape</keyword>
<evidence type="ECO:0000313" key="8">
    <source>
        <dbReference type="EMBL" id="NYI96133.1"/>
    </source>
</evidence>
<reference evidence="8 9" key="1">
    <citation type="submission" date="2020-07" db="EMBL/GenBank/DDBJ databases">
        <title>Sequencing the genomes of 1000 actinobacteria strains.</title>
        <authorList>
            <person name="Klenk H.-P."/>
        </authorList>
    </citation>
    <scope>NUCLEOTIDE SEQUENCE [LARGE SCALE GENOMIC DNA]</scope>
    <source>
        <strain evidence="8 9">DSM 45927</strain>
    </source>
</reference>
<evidence type="ECO:0000256" key="3">
    <source>
        <dbReference type="ARBA" id="ARBA00022960"/>
    </source>
</evidence>
<keyword evidence="2 7" id="KW-0812">Transmembrane</keyword>
<protein>
    <submittedName>
        <fullName evidence="8">Cell division protein FtsW (Lipid II flippase)</fullName>
    </submittedName>
</protein>
<accession>A0A853BLN3</accession>
<feature type="transmembrane region" description="Helical" evidence="7">
    <location>
        <begin position="146"/>
        <end position="168"/>
    </location>
</feature>
<dbReference type="PANTHER" id="PTHR30474:SF3">
    <property type="entry name" value="PEPTIDOGLYCAN GLYCOSYLTRANSFERASE RODA"/>
    <property type="match status" value="1"/>
</dbReference>
<sequence>MATPATRAAARRPAGTRPARRRALELLLIAAAVGVSGLALALAGLQVEGRLPDRLALYTGTLGALAGAAHVVLRSLASWADPLILPLATVLNGIGITAIWALHAANGTGPAEADRQLLFTAVGVAALVGVLALVRRPLPLRRYPYLTAAAGLALILLPVLPFVGIEVFGARRWLGFGDHTYTVQPSEFARVLLIVFLAGYLGRNRDVLALTASQVRLGPVKVFSLPRMRVLGPMTSAWAAAILILVATRDLGTSLVLFSVFLAMLYAATGRKSWVGIGLAMFLAGAWAAWLIFWHVRQRVTIWIDPFDPEVYRAVGGSRQLVQGLFALADGGLLGIGFGGGRAAGIFAADSDLILVSIGEAYGLAGLSAVVLLLAMLTQRGFAAALAARDAISQLTAAGCAFLLAFQTFVVLGGVTRLIPLTGMTTPFLAAGGSSLVSTWMIVALWLRISDSARRPRTPAPPAGAAEADTGAVRLLSSSSRATARE</sequence>
<dbReference type="EMBL" id="JACCFO010000001">
    <property type="protein sequence ID" value="NYI96133.1"/>
    <property type="molecule type" value="Genomic_DNA"/>
</dbReference>
<dbReference type="InterPro" id="IPR001182">
    <property type="entry name" value="FtsW/RodA"/>
</dbReference>
<evidence type="ECO:0000256" key="1">
    <source>
        <dbReference type="ARBA" id="ARBA00004141"/>
    </source>
</evidence>
<dbReference type="GO" id="GO:0008360">
    <property type="term" value="P:regulation of cell shape"/>
    <property type="evidence" value="ECO:0007669"/>
    <property type="project" value="UniProtKB-KW"/>
</dbReference>
<organism evidence="8 9">
    <name type="scientific">Streptomonospora nanhaiensis</name>
    <dbReference type="NCBI Taxonomy" id="1323731"/>
    <lineage>
        <taxon>Bacteria</taxon>
        <taxon>Bacillati</taxon>
        <taxon>Actinomycetota</taxon>
        <taxon>Actinomycetes</taxon>
        <taxon>Streptosporangiales</taxon>
        <taxon>Nocardiopsidaceae</taxon>
        <taxon>Streptomonospora</taxon>
    </lineage>
</organism>
<evidence type="ECO:0000313" key="9">
    <source>
        <dbReference type="Proteomes" id="UP000575985"/>
    </source>
</evidence>
<feature type="transmembrane region" description="Helical" evidence="7">
    <location>
        <begin position="23"/>
        <end position="43"/>
    </location>
</feature>
<proteinExistence type="predicted"/>
<dbReference type="PANTHER" id="PTHR30474">
    <property type="entry name" value="CELL CYCLE PROTEIN"/>
    <property type="match status" value="1"/>
</dbReference>
<feature type="transmembrane region" description="Helical" evidence="7">
    <location>
        <begin position="395"/>
        <end position="416"/>
    </location>
</feature>
<dbReference type="GO" id="GO:0051301">
    <property type="term" value="P:cell division"/>
    <property type="evidence" value="ECO:0007669"/>
    <property type="project" value="UniProtKB-KW"/>
</dbReference>
<feature type="transmembrane region" description="Helical" evidence="7">
    <location>
        <begin position="55"/>
        <end position="73"/>
    </location>
</feature>
<feature type="transmembrane region" description="Helical" evidence="7">
    <location>
        <begin position="237"/>
        <end position="268"/>
    </location>
</feature>
<dbReference type="GO" id="GO:0032153">
    <property type="term" value="C:cell division site"/>
    <property type="evidence" value="ECO:0007669"/>
    <property type="project" value="TreeGrafter"/>
</dbReference>
<feature type="region of interest" description="Disordered" evidence="6">
    <location>
        <begin position="455"/>
        <end position="486"/>
    </location>
</feature>
<feature type="transmembrane region" description="Helical" evidence="7">
    <location>
        <begin position="321"/>
        <end position="341"/>
    </location>
</feature>
<evidence type="ECO:0000256" key="4">
    <source>
        <dbReference type="ARBA" id="ARBA00022989"/>
    </source>
</evidence>
<keyword evidence="8" id="KW-0131">Cell cycle</keyword>
<feature type="transmembrane region" description="Helical" evidence="7">
    <location>
        <begin position="117"/>
        <end position="134"/>
    </location>
</feature>
<dbReference type="Pfam" id="PF01098">
    <property type="entry name" value="FTSW_RODA_SPOVE"/>
    <property type="match status" value="1"/>
</dbReference>
<dbReference type="GO" id="GO:0005886">
    <property type="term" value="C:plasma membrane"/>
    <property type="evidence" value="ECO:0007669"/>
    <property type="project" value="TreeGrafter"/>
</dbReference>
<dbReference type="AlphaFoldDB" id="A0A853BLN3"/>
<keyword evidence="5 7" id="KW-0472">Membrane</keyword>
<evidence type="ECO:0000256" key="5">
    <source>
        <dbReference type="ARBA" id="ARBA00023136"/>
    </source>
</evidence>
<feature type="transmembrane region" description="Helical" evidence="7">
    <location>
        <begin position="274"/>
        <end position="294"/>
    </location>
</feature>
<evidence type="ECO:0000256" key="7">
    <source>
        <dbReference type="SAM" id="Phobius"/>
    </source>
</evidence>
<comment type="caution">
    <text evidence="8">The sequence shown here is derived from an EMBL/GenBank/DDBJ whole genome shotgun (WGS) entry which is preliminary data.</text>
</comment>
<feature type="transmembrane region" description="Helical" evidence="7">
    <location>
        <begin position="188"/>
        <end position="203"/>
    </location>
</feature>
<gene>
    <name evidence="8" type="ORF">HNR12_002410</name>
</gene>
<feature type="transmembrane region" description="Helical" evidence="7">
    <location>
        <begin position="85"/>
        <end position="105"/>
    </location>
</feature>
<keyword evidence="8" id="KW-0132">Cell division</keyword>
<name>A0A853BLN3_9ACTN</name>
<keyword evidence="4 7" id="KW-1133">Transmembrane helix</keyword>
<comment type="subcellular location">
    <subcellularLocation>
        <location evidence="1">Membrane</location>
        <topology evidence="1">Multi-pass membrane protein</topology>
    </subcellularLocation>
</comment>
<keyword evidence="9" id="KW-1185">Reference proteome</keyword>
<feature type="compositionally biased region" description="Low complexity" evidence="6">
    <location>
        <begin position="463"/>
        <end position="486"/>
    </location>
</feature>
<feature type="transmembrane region" description="Helical" evidence="7">
    <location>
        <begin position="428"/>
        <end position="447"/>
    </location>
</feature>
<dbReference type="RefSeq" id="WP_179767548.1">
    <property type="nucleotide sequence ID" value="NZ_JACCFO010000001.1"/>
</dbReference>
<feature type="transmembrane region" description="Helical" evidence="7">
    <location>
        <begin position="353"/>
        <end position="375"/>
    </location>
</feature>
<evidence type="ECO:0000256" key="6">
    <source>
        <dbReference type="SAM" id="MobiDB-lite"/>
    </source>
</evidence>